<dbReference type="Gene3D" id="3.40.50.300">
    <property type="entry name" value="P-loop containing nucleotide triphosphate hydrolases"/>
    <property type="match status" value="1"/>
</dbReference>
<dbReference type="Pfam" id="PF13671">
    <property type="entry name" value="AAA_33"/>
    <property type="match status" value="1"/>
</dbReference>
<dbReference type="AlphaFoldDB" id="A0A841TYC9"/>
<keyword evidence="2" id="KW-1185">Reference proteome</keyword>
<name>A0A841TYC9_9BACL</name>
<sequence>MILWVNGAFGSGKTQTSHELHRRIPNSYVFDPENAGFYIRRNVPKELRLGDFQDFPMWRSIAYEMLGYLDREYGGIVIVPMTVVDPSYFGEIVGRLRADGADVRHFALCASKETLLRRLRSRGDGANSWPALQIDRCVEGLKNEAFRHHLDTEGLSVAEAAEAIANLAGIRLVPDNRGPLRKWADRVRTQIGHIRWR</sequence>
<protein>
    <submittedName>
        <fullName evidence="1">AAA family ATPase</fullName>
    </submittedName>
</protein>
<comment type="caution">
    <text evidence="1">The sequence shown here is derived from an EMBL/GenBank/DDBJ whole genome shotgun (WGS) entry which is preliminary data.</text>
</comment>
<reference evidence="1 2" key="1">
    <citation type="submission" date="2020-08" db="EMBL/GenBank/DDBJ databases">
        <title>Cohnella phylogeny.</title>
        <authorList>
            <person name="Dunlap C."/>
        </authorList>
    </citation>
    <scope>NUCLEOTIDE SEQUENCE [LARGE SCALE GENOMIC DNA]</scope>
    <source>
        <strain evidence="1 2">DSM 25239</strain>
    </source>
</reference>
<proteinExistence type="predicted"/>
<dbReference type="EMBL" id="JACJVR010000070">
    <property type="protein sequence ID" value="MBB6693276.1"/>
    <property type="molecule type" value="Genomic_DNA"/>
</dbReference>
<evidence type="ECO:0000313" key="2">
    <source>
        <dbReference type="Proteomes" id="UP000553776"/>
    </source>
</evidence>
<dbReference type="Proteomes" id="UP000553776">
    <property type="component" value="Unassembled WGS sequence"/>
</dbReference>
<dbReference type="SUPFAM" id="SSF52540">
    <property type="entry name" value="P-loop containing nucleoside triphosphate hydrolases"/>
    <property type="match status" value="1"/>
</dbReference>
<organism evidence="1 2">
    <name type="scientific">Cohnella xylanilytica</name>
    <dbReference type="NCBI Taxonomy" id="557555"/>
    <lineage>
        <taxon>Bacteria</taxon>
        <taxon>Bacillati</taxon>
        <taxon>Bacillota</taxon>
        <taxon>Bacilli</taxon>
        <taxon>Bacillales</taxon>
        <taxon>Paenibacillaceae</taxon>
        <taxon>Cohnella</taxon>
    </lineage>
</organism>
<dbReference type="InterPro" id="IPR027417">
    <property type="entry name" value="P-loop_NTPase"/>
</dbReference>
<evidence type="ECO:0000313" key="1">
    <source>
        <dbReference type="EMBL" id="MBB6693276.1"/>
    </source>
</evidence>
<accession>A0A841TYC9</accession>
<dbReference type="RefSeq" id="WP_185137261.1">
    <property type="nucleotide sequence ID" value="NZ_BORM01000028.1"/>
</dbReference>
<gene>
    <name evidence="1" type="ORF">H7B90_17875</name>
</gene>